<reference evidence="1" key="2">
    <citation type="journal article" date="2015" name="Fish Shellfish Immunol.">
        <title>Early steps in the European eel (Anguilla anguilla)-Vibrio vulnificus interaction in the gills: Role of the RtxA13 toxin.</title>
        <authorList>
            <person name="Callol A."/>
            <person name="Pajuelo D."/>
            <person name="Ebbesson L."/>
            <person name="Teles M."/>
            <person name="MacKenzie S."/>
            <person name="Amaro C."/>
        </authorList>
    </citation>
    <scope>NUCLEOTIDE SEQUENCE</scope>
</reference>
<dbReference type="EMBL" id="GBXM01053683">
    <property type="protein sequence ID" value="JAH54894.1"/>
    <property type="molecule type" value="Transcribed_RNA"/>
</dbReference>
<proteinExistence type="predicted"/>
<dbReference type="AlphaFoldDB" id="A0A0E9TMJ7"/>
<evidence type="ECO:0000313" key="1">
    <source>
        <dbReference type="EMBL" id="JAH54894.1"/>
    </source>
</evidence>
<reference evidence="1" key="1">
    <citation type="submission" date="2014-11" db="EMBL/GenBank/DDBJ databases">
        <authorList>
            <person name="Amaro Gonzalez C."/>
        </authorList>
    </citation>
    <scope>NUCLEOTIDE SEQUENCE</scope>
</reference>
<protein>
    <submittedName>
        <fullName evidence="1">Uncharacterized protein</fullName>
    </submittedName>
</protein>
<accession>A0A0E9TMJ7</accession>
<sequence>MKTNGLFVLEQMDHYKWNSHLVPL</sequence>
<name>A0A0E9TMJ7_ANGAN</name>
<organism evidence="1">
    <name type="scientific">Anguilla anguilla</name>
    <name type="common">European freshwater eel</name>
    <name type="synonym">Muraena anguilla</name>
    <dbReference type="NCBI Taxonomy" id="7936"/>
    <lineage>
        <taxon>Eukaryota</taxon>
        <taxon>Metazoa</taxon>
        <taxon>Chordata</taxon>
        <taxon>Craniata</taxon>
        <taxon>Vertebrata</taxon>
        <taxon>Euteleostomi</taxon>
        <taxon>Actinopterygii</taxon>
        <taxon>Neopterygii</taxon>
        <taxon>Teleostei</taxon>
        <taxon>Anguilliformes</taxon>
        <taxon>Anguillidae</taxon>
        <taxon>Anguilla</taxon>
    </lineage>
</organism>